<sequence>MKILHIISSGGMYGAEAVILNMSRTLNESSHSSVLGVFSNSANPNLQLHGTATAQGIESHLISCTGQIDRTVPSSIRELADRTNADVVHAHGYKADIYCYFALRGSRVPLVSTCHTWYDNDLTVSLYGAADRFILRNYAAIVAVSEDVKQRLLKAGVRKEKIHIVRNGIDLRPFDNAAPSLRNLSSQDAPIVGLIGRLATEKGVDIFLRAAARVLAELPATKFVVIGEGPDREQLEILIDELQVRNNVFMLGRRDDMPGVYASLDIMVSASRHEGLPMAILEGMASSRPVVATAVGAVPEAVLDGRTGVLVPSENVEALAAKIVALLNNRTQRENLGAAAKRLIEEEFSAERMTTDYLHIYEQAIATKKQRVSTHSVSSAISQGKTK</sequence>
<dbReference type="PANTHER" id="PTHR12526">
    <property type="entry name" value="GLYCOSYLTRANSFERASE"/>
    <property type="match status" value="1"/>
</dbReference>
<dbReference type="EMBL" id="JACHEB010000007">
    <property type="protein sequence ID" value="MBB5329661.1"/>
    <property type="molecule type" value="Genomic_DNA"/>
</dbReference>
<evidence type="ECO:0000259" key="1">
    <source>
        <dbReference type="Pfam" id="PF00534"/>
    </source>
</evidence>
<name>A0A9X0U4N7_9BACT</name>
<dbReference type="InterPro" id="IPR001296">
    <property type="entry name" value="Glyco_trans_1"/>
</dbReference>
<dbReference type="Proteomes" id="UP000535182">
    <property type="component" value="Unassembled WGS sequence"/>
</dbReference>
<protein>
    <submittedName>
        <fullName evidence="3">Glycosyltransferase involved in cell wall biosynthesis</fullName>
    </submittedName>
</protein>
<feature type="domain" description="Glycosyltransferase subfamily 4-like N-terminal" evidence="2">
    <location>
        <begin position="14"/>
        <end position="171"/>
    </location>
</feature>
<dbReference type="AlphaFoldDB" id="A0A9X0U4N7"/>
<dbReference type="Pfam" id="PF00534">
    <property type="entry name" value="Glycos_transf_1"/>
    <property type="match status" value="1"/>
</dbReference>
<dbReference type="Gene3D" id="3.40.50.2000">
    <property type="entry name" value="Glycogen Phosphorylase B"/>
    <property type="match status" value="2"/>
</dbReference>
<dbReference type="Pfam" id="PF13439">
    <property type="entry name" value="Glyco_transf_4"/>
    <property type="match status" value="1"/>
</dbReference>
<feature type="domain" description="Glycosyl transferase family 1" evidence="1">
    <location>
        <begin position="185"/>
        <end position="342"/>
    </location>
</feature>
<dbReference type="CDD" id="cd03801">
    <property type="entry name" value="GT4_PimA-like"/>
    <property type="match status" value="1"/>
</dbReference>
<dbReference type="GO" id="GO:0016757">
    <property type="term" value="F:glycosyltransferase activity"/>
    <property type="evidence" value="ECO:0007669"/>
    <property type="project" value="UniProtKB-ARBA"/>
</dbReference>
<dbReference type="RefSeq" id="WP_183978339.1">
    <property type="nucleotide sequence ID" value="NZ_JACHEB010000007.1"/>
</dbReference>
<evidence type="ECO:0000259" key="2">
    <source>
        <dbReference type="Pfam" id="PF13439"/>
    </source>
</evidence>
<comment type="caution">
    <text evidence="3">The sequence shown here is derived from an EMBL/GenBank/DDBJ whole genome shotgun (WGS) entry which is preliminary data.</text>
</comment>
<evidence type="ECO:0000313" key="4">
    <source>
        <dbReference type="Proteomes" id="UP000535182"/>
    </source>
</evidence>
<dbReference type="SUPFAM" id="SSF53756">
    <property type="entry name" value="UDP-Glycosyltransferase/glycogen phosphorylase"/>
    <property type="match status" value="1"/>
</dbReference>
<organism evidence="3 4">
    <name type="scientific">Tunturiibacter gelidiferens</name>
    <dbReference type="NCBI Taxonomy" id="3069689"/>
    <lineage>
        <taxon>Bacteria</taxon>
        <taxon>Pseudomonadati</taxon>
        <taxon>Acidobacteriota</taxon>
        <taxon>Terriglobia</taxon>
        <taxon>Terriglobales</taxon>
        <taxon>Acidobacteriaceae</taxon>
        <taxon>Tunturiibacter</taxon>
    </lineage>
</organism>
<proteinExistence type="predicted"/>
<dbReference type="InterPro" id="IPR028098">
    <property type="entry name" value="Glyco_trans_4-like_N"/>
</dbReference>
<gene>
    <name evidence="3" type="ORF">HDF14_003283</name>
</gene>
<keyword evidence="4" id="KW-1185">Reference proteome</keyword>
<accession>A0A9X0U4N7</accession>
<reference evidence="3 4" key="1">
    <citation type="submission" date="2020-08" db="EMBL/GenBank/DDBJ databases">
        <title>Genomic Encyclopedia of Type Strains, Phase IV (KMG-V): Genome sequencing to study the core and pangenomes of soil and plant-associated prokaryotes.</title>
        <authorList>
            <person name="Whitman W."/>
        </authorList>
    </citation>
    <scope>NUCLEOTIDE SEQUENCE [LARGE SCALE GENOMIC DNA]</scope>
    <source>
        <strain evidence="3 4">X5P2</strain>
    </source>
</reference>
<evidence type="ECO:0000313" key="3">
    <source>
        <dbReference type="EMBL" id="MBB5329661.1"/>
    </source>
</evidence>
<dbReference type="PANTHER" id="PTHR12526:SF630">
    <property type="entry name" value="GLYCOSYLTRANSFERASE"/>
    <property type="match status" value="1"/>
</dbReference>